<evidence type="ECO:0000313" key="2">
    <source>
        <dbReference type="EMBL" id="ERN04647.1"/>
    </source>
</evidence>
<protein>
    <submittedName>
        <fullName evidence="2">Uncharacterized protein</fullName>
    </submittedName>
</protein>
<name>W1P436_AMBTC</name>
<feature type="compositionally biased region" description="Polar residues" evidence="1">
    <location>
        <begin position="61"/>
        <end position="78"/>
    </location>
</feature>
<dbReference type="AlphaFoldDB" id="W1P436"/>
<feature type="region of interest" description="Disordered" evidence="1">
    <location>
        <begin position="91"/>
        <end position="119"/>
    </location>
</feature>
<gene>
    <name evidence="2" type="ORF">AMTR_s00076p00046590</name>
</gene>
<dbReference type="Gramene" id="ERN04647">
    <property type="protein sequence ID" value="ERN04647"/>
    <property type="gene ID" value="AMTR_s00076p00046590"/>
</dbReference>
<evidence type="ECO:0000256" key="1">
    <source>
        <dbReference type="SAM" id="MobiDB-lite"/>
    </source>
</evidence>
<proteinExistence type="predicted"/>
<dbReference type="HOGENOM" id="CLU_121131_0_0_1"/>
<dbReference type="EMBL" id="KI394182">
    <property type="protein sequence ID" value="ERN04647.1"/>
    <property type="molecule type" value="Genomic_DNA"/>
</dbReference>
<feature type="compositionally biased region" description="Low complexity" evidence="1">
    <location>
        <begin position="107"/>
        <end position="117"/>
    </location>
</feature>
<feature type="compositionally biased region" description="Basic and acidic residues" evidence="1">
    <location>
        <begin position="40"/>
        <end position="60"/>
    </location>
</feature>
<organism evidence="2 3">
    <name type="scientific">Amborella trichopoda</name>
    <dbReference type="NCBI Taxonomy" id="13333"/>
    <lineage>
        <taxon>Eukaryota</taxon>
        <taxon>Viridiplantae</taxon>
        <taxon>Streptophyta</taxon>
        <taxon>Embryophyta</taxon>
        <taxon>Tracheophyta</taxon>
        <taxon>Spermatophyta</taxon>
        <taxon>Magnoliopsida</taxon>
        <taxon>Amborellales</taxon>
        <taxon>Amborellaceae</taxon>
        <taxon>Amborella</taxon>
    </lineage>
</organism>
<feature type="region of interest" description="Disordered" evidence="1">
    <location>
        <begin position="40"/>
        <end position="78"/>
    </location>
</feature>
<accession>W1P436</accession>
<sequence length="151" mass="16951">MSLADYPGILNHSPHQYPFSVYRASIKPLLLKWDQRHQKAEQGEADPKRHDYKPFKRKCSDVTSTGTKALPKINQQGTRCTEVMTWGTRDTRGMLPFPMAPTPFPSVPSLGPPSSSSNRIHLQDQNRIKRLGGRANTINTISNSARARALQ</sequence>
<reference evidence="3" key="1">
    <citation type="journal article" date="2013" name="Science">
        <title>The Amborella genome and the evolution of flowering plants.</title>
        <authorList>
            <consortium name="Amborella Genome Project"/>
        </authorList>
    </citation>
    <scope>NUCLEOTIDE SEQUENCE [LARGE SCALE GENOMIC DNA]</scope>
</reference>
<evidence type="ECO:0000313" key="3">
    <source>
        <dbReference type="Proteomes" id="UP000017836"/>
    </source>
</evidence>
<keyword evidence="3" id="KW-1185">Reference proteome</keyword>
<dbReference type="Proteomes" id="UP000017836">
    <property type="component" value="Unassembled WGS sequence"/>
</dbReference>